<dbReference type="Gene3D" id="3.40.50.10490">
    <property type="entry name" value="Glucose-6-phosphate isomerase like protein, domain 1"/>
    <property type="match status" value="1"/>
</dbReference>
<protein>
    <submittedName>
        <fullName evidence="2">LAFE_0F16402g1_1</fullName>
    </submittedName>
</protein>
<dbReference type="EMBL" id="LT598490">
    <property type="protein sequence ID" value="SCW02884.1"/>
    <property type="molecule type" value="Genomic_DNA"/>
</dbReference>
<name>A0A1G4MG58_LACFM</name>
<dbReference type="InterPro" id="IPR046348">
    <property type="entry name" value="SIS_dom_sf"/>
</dbReference>
<dbReference type="STRING" id="4955.A0A1G4MG58"/>
<sequence>MTHANAVGTFQEMLQQHARAMTYVAVHYETETETVAALLAKLHGVLVSGGKLVFVGCGKSFKIAAKTVAMLTSLGLAAALLHPTEALHGDMGLVRRNDAVLLCSSSGETPELAVFARQLAPAAPPEATVLVTGAHTCSLRAFADAVLLVPQPRRFQEATLQHGLQSPTVSTTLMLATLDCLCLALSELYFDGDLEQRRYFFKRMHPGGGIGKTVMSSQQSAAAEEARRGDVADDAAANDAAAPPGVAPIPAVNVAELDADASELEFLRTAVRCEWCAVDGARYSSHWLQQRYREWSAGPGAAFSVRALLAVAAVAATAS</sequence>
<reference evidence="3" key="1">
    <citation type="submission" date="2016-03" db="EMBL/GenBank/DDBJ databases">
        <authorList>
            <person name="Devillers H."/>
        </authorList>
    </citation>
    <scope>NUCLEOTIDE SEQUENCE [LARGE SCALE GENOMIC DNA]</scope>
</reference>
<accession>A0A1G4MG58</accession>
<dbReference type="GO" id="GO:1901135">
    <property type="term" value="P:carbohydrate derivative metabolic process"/>
    <property type="evidence" value="ECO:0007669"/>
    <property type="project" value="InterPro"/>
</dbReference>
<dbReference type="OrthoDB" id="1872003at2759"/>
<keyword evidence="3" id="KW-1185">Reference proteome</keyword>
<gene>
    <name evidence="2" type="ORF">LAFE_0F16402G</name>
</gene>
<evidence type="ECO:0000259" key="1">
    <source>
        <dbReference type="PROSITE" id="PS51464"/>
    </source>
</evidence>
<dbReference type="PANTHER" id="PTHR38418:SF2">
    <property type="entry name" value="SUGAR ISOMERASE, KPSF_GUTQ (AFU_ORTHOLOGUE AFUA_6G08860)"/>
    <property type="match status" value="1"/>
</dbReference>
<organism evidence="2 3">
    <name type="scientific">Lachancea fermentati</name>
    <name type="common">Zygosaccharomyces fermentati</name>
    <dbReference type="NCBI Taxonomy" id="4955"/>
    <lineage>
        <taxon>Eukaryota</taxon>
        <taxon>Fungi</taxon>
        <taxon>Dikarya</taxon>
        <taxon>Ascomycota</taxon>
        <taxon>Saccharomycotina</taxon>
        <taxon>Saccharomycetes</taxon>
        <taxon>Saccharomycetales</taxon>
        <taxon>Saccharomycetaceae</taxon>
        <taxon>Lachancea</taxon>
    </lineage>
</organism>
<dbReference type="InterPro" id="IPR001347">
    <property type="entry name" value="SIS_dom"/>
</dbReference>
<dbReference type="OMA" id="CAKPEST"/>
<dbReference type="Proteomes" id="UP000190831">
    <property type="component" value="Chromosome F"/>
</dbReference>
<dbReference type="PANTHER" id="PTHR38418">
    <property type="entry name" value="SUGAR ISOMERASE, KPSF/GUTQ (AFU_ORTHOLOGUE AFUA_6G08860)"/>
    <property type="match status" value="1"/>
</dbReference>
<proteinExistence type="predicted"/>
<dbReference type="PROSITE" id="PS51464">
    <property type="entry name" value="SIS"/>
    <property type="match status" value="1"/>
</dbReference>
<feature type="domain" description="SIS" evidence="1">
    <location>
        <begin position="42"/>
        <end position="195"/>
    </location>
</feature>
<dbReference type="Pfam" id="PF01380">
    <property type="entry name" value="SIS"/>
    <property type="match status" value="1"/>
</dbReference>
<dbReference type="SUPFAM" id="SSF53697">
    <property type="entry name" value="SIS domain"/>
    <property type="match status" value="1"/>
</dbReference>
<evidence type="ECO:0000313" key="3">
    <source>
        <dbReference type="Proteomes" id="UP000190831"/>
    </source>
</evidence>
<dbReference type="GO" id="GO:0097367">
    <property type="term" value="F:carbohydrate derivative binding"/>
    <property type="evidence" value="ECO:0007669"/>
    <property type="project" value="InterPro"/>
</dbReference>
<dbReference type="AlphaFoldDB" id="A0A1G4MG58"/>
<evidence type="ECO:0000313" key="2">
    <source>
        <dbReference type="EMBL" id="SCW02884.1"/>
    </source>
</evidence>